<comment type="caution">
    <text evidence="3">The sequence shown here is derived from an EMBL/GenBank/DDBJ whole genome shotgun (WGS) entry which is preliminary data.</text>
</comment>
<sequence>MSRPIARLGAAALPAVLLLGGCTQTSAGDTPRDVPTSAVAPATLAEMKADAGIQDCPASDPTVAPQPNGLPDVAVGCLGGGRDVRLAGLRGTPMLINVWGQWCLPCRQEAPYLTEIANSPHAGLSLIGIDYDDPRPDYAIEWAQLSKWRYPQLADPDRTLAGPLKVAGGPPQTLFVDAEGKVVFRHAGAFTSADQIRDLVRQHLGVKLT</sequence>
<dbReference type="PROSITE" id="PS00194">
    <property type="entry name" value="THIOREDOXIN_1"/>
    <property type="match status" value="1"/>
</dbReference>
<dbReference type="PANTHER" id="PTHR42852">
    <property type="entry name" value="THIOL:DISULFIDE INTERCHANGE PROTEIN DSBE"/>
    <property type="match status" value="1"/>
</dbReference>
<dbReference type="Gene3D" id="3.40.30.10">
    <property type="entry name" value="Glutaredoxin"/>
    <property type="match status" value="1"/>
</dbReference>
<keyword evidence="1" id="KW-0732">Signal</keyword>
<dbReference type="Pfam" id="PF00578">
    <property type="entry name" value="AhpC-TSA"/>
    <property type="match status" value="1"/>
</dbReference>
<dbReference type="InterPro" id="IPR013766">
    <property type="entry name" value="Thioredoxin_domain"/>
</dbReference>
<protein>
    <submittedName>
        <fullName evidence="3">TlpA disulfide reductase family protein</fullName>
    </submittedName>
</protein>
<dbReference type="PROSITE" id="PS51352">
    <property type="entry name" value="THIOREDOXIN_2"/>
    <property type="match status" value="1"/>
</dbReference>
<dbReference type="EMBL" id="BAABAB010000044">
    <property type="protein sequence ID" value="GAA3637241.1"/>
    <property type="molecule type" value="Genomic_DNA"/>
</dbReference>
<evidence type="ECO:0000256" key="1">
    <source>
        <dbReference type="SAM" id="SignalP"/>
    </source>
</evidence>
<organism evidence="3 4">
    <name type="scientific">Microlunatus ginsengisoli</name>
    <dbReference type="NCBI Taxonomy" id="363863"/>
    <lineage>
        <taxon>Bacteria</taxon>
        <taxon>Bacillati</taxon>
        <taxon>Actinomycetota</taxon>
        <taxon>Actinomycetes</taxon>
        <taxon>Propionibacteriales</taxon>
        <taxon>Propionibacteriaceae</taxon>
        <taxon>Microlunatus</taxon>
    </lineage>
</organism>
<dbReference type="CDD" id="cd02966">
    <property type="entry name" value="TlpA_like_family"/>
    <property type="match status" value="1"/>
</dbReference>
<feature type="signal peptide" evidence="1">
    <location>
        <begin position="1"/>
        <end position="27"/>
    </location>
</feature>
<dbReference type="RefSeq" id="WP_344808758.1">
    <property type="nucleotide sequence ID" value="NZ_BAABAB010000044.1"/>
</dbReference>
<evidence type="ECO:0000313" key="3">
    <source>
        <dbReference type="EMBL" id="GAA3637241.1"/>
    </source>
</evidence>
<evidence type="ECO:0000313" key="4">
    <source>
        <dbReference type="Proteomes" id="UP001501490"/>
    </source>
</evidence>
<dbReference type="InterPro" id="IPR017937">
    <property type="entry name" value="Thioredoxin_CS"/>
</dbReference>
<dbReference type="InterPro" id="IPR050553">
    <property type="entry name" value="Thioredoxin_ResA/DsbE_sf"/>
</dbReference>
<keyword evidence="4" id="KW-1185">Reference proteome</keyword>
<dbReference type="SUPFAM" id="SSF52833">
    <property type="entry name" value="Thioredoxin-like"/>
    <property type="match status" value="1"/>
</dbReference>
<reference evidence="4" key="1">
    <citation type="journal article" date="2019" name="Int. J. Syst. Evol. Microbiol.">
        <title>The Global Catalogue of Microorganisms (GCM) 10K type strain sequencing project: providing services to taxonomists for standard genome sequencing and annotation.</title>
        <authorList>
            <consortium name="The Broad Institute Genomics Platform"/>
            <consortium name="The Broad Institute Genome Sequencing Center for Infectious Disease"/>
            <person name="Wu L."/>
            <person name="Ma J."/>
        </authorList>
    </citation>
    <scope>NUCLEOTIDE SEQUENCE [LARGE SCALE GENOMIC DNA]</scope>
    <source>
        <strain evidence="4">JCM 16929</strain>
    </source>
</reference>
<dbReference type="InterPro" id="IPR036249">
    <property type="entry name" value="Thioredoxin-like_sf"/>
</dbReference>
<name>A0ABP7APS7_9ACTN</name>
<evidence type="ECO:0000259" key="2">
    <source>
        <dbReference type="PROSITE" id="PS51352"/>
    </source>
</evidence>
<feature type="chain" id="PRO_5045632266" evidence="1">
    <location>
        <begin position="28"/>
        <end position="209"/>
    </location>
</feature>
<dbReference type="PANTHER" id="PTHR42852:SF13">
    <property type="entry name" value="PROTEIN DIPZ"/>
    <property type="match status" value="1"/>
</dbReference>
<accession>A0ABP7APS7</accession>
<proteinExistence type="predicted"/>
<dbReference type="PROSITE" id="PS51257">
    <property type="entry name" value="PROKAR_LIPOPROTEIN"/>
    <property type="match status" value="1"/>
</dbReference>
<gene>
    <name evidence="3" type="ORF">GCM10022236_44690</name>
</gene>
<feature type="domain" description="Thioredoxin" evidence="2">
    <location>
        <begin position="58"/>
        <end position="205"/>
    </location>
</feature>
<dbReference type="InterPro" id="IPR000866">
    <property type="entry name" value="AhpC/TSA"/>
</dbReference>
<dbReference type="Proteomes" id="UP001501490">
    <property type="component" value="Unassembled WGS sequence"/>
</dbReference>